<dbReference type="AlphaFoldDB" id="A0A6J0MN50"/>
<name>A0A6J0MN50_RAPSA</name>
<protein>
    <submittedName>
        <fullName evidence="2">Uncharacterized mitochondrial protein AtMg00310-like</fullName>
    </submittedName>
</protein>
<reference evidence="2" key="2">
    <citation type="submission" date="2025-08" db="UniProtKB">
        <authorList>
            <consortium name="RefSeq"/>
        </authorList>
    </citation>
    <scope>IDENTIFICATION</scope>
    <source>
        <tissue evidence="2">Leaf</tissue>
    </source>
</reference>
<proteinExistence type="predicted"/>
<dbReference type="PANTHER" id="PTHR33116">
    <property type="entry name" value="REVERSE TRANSCRIPTASE ZINC-BINDING DOMAIN-CONTAINING PROTEIN-RELATED-RELATED"/>
    <property type="match status" value="1"/>
</dbReference>
<organism evidence="1 2">
    <name type="scientific">Raphanus sativus</name>
    <name type="common">Radish</name>
    <name type="synonym">Raphanus raphanistrum var. sativus</name>
    <dbReference type="NCBI Taxonomy" id="3726"/>
    <lineage>
        <taxon>Eukaryota</taxon>
        <taxon>Viridiplantae</taxon>
        <taxon>Streptophyta</taxon>
        <taxon>Embryophyta</taxon>
        <taxon>Tracheophyta</taxon>
        <taxon>Spermatophyta</taxon>
        <taxon>Magnoliopsida</taxon>
        <taxon>eudicotyledons</taxon>
        <taxon>Gunneridae</taxon>
        <taxon>Pentapetalae</taxon>
        <taxon>rosids</taxon>
        <taxon>malvids</taxon>
        <taxon>Brassicales</taxon>
        <taxon>Brassicaceae</taxon>
        <taxon>Brassiceae</taxon>
        <taxon>Raphanus</taxon>
    </lineage>
</organism>
<gene>
    <name evidence="2" type="primary">LOC108845174</name>
</gene>
<reference evidence="1" key="1">
    <citation type="journal article" date="2019" name="Database">
        <title>The radish genome database (RadishGD): an integrated information resource for radish genomics.</title>
        <authorList>
            <person name="Yu H.J."/>
            <person name="Baek S."/>
            <person name="Lee Y.J."/>
            <person name="Cho A."/>
            <person name="Mun J.H."/>
        </authorList>
    </citation>
    <scope>NUCLEOTIDE SEQUENCE [LARGE SCALE GENOMIC DNA]</scope>
    <source>
        <strain evidence="1">cv. WK10039</strain>
    </source>
</reference>
<evidence type="ECO:0000313" key="1">
    <source>
        <dbReference type="Proteomes" id="UP000504610"/>
    </source>
</evidence>
<dbReference type="KEGG" id="rsz:108845174"/>
<dbReference type="GeneID" id="108845174"/>
<accession>A0A6J0MN50</accession>
<evidence type="ECO:0000313" key="2">
    <source>
        <dbReference type="RefSeq" id="XP_018473932.1"/>
    </source>
</evidence>
<dbReference type="OrthoDB" id="1109676at2759"/>
<keyword evidence="1" id="KW-1185">Reference proteome</keyword>
<dbReference type="RefSeq" id="XP_018473932.1">
    <property type="nucleotide sequence ID" value="XM_018618430.1"/>
</dbReference>
<dbReference type="Proteomes" id="UP000504610">
    <property type="component" value="Chromosome 3"/>
</dbReference>
<sequence length="155" mass="18003">MAMPIYAMSCFKLTKKSCKNLTKAMADFWWNSLEHKRKMHWLSWSKLSLAKELGDLGFKDIQSFNQALLAKQAWRILNGPESMFARVFKTRYFPNSDFLSASNGPRPSYAWRSIQFGKELLVMGIKKKLGNGNMIYVWVDAWIEDDIPGRPLMKN</sequence>
<dbReference type="PANTHER" id="PTHR33116:SF86">
    <property type="entry name" value="REVERSE TRANSCRIPTASE DOMAIN-CONTAINING PROTEIN"/>
    <property type="match status" value="1"/>
</dbReference>